<feature type="transmembrane region" description="Helical" evidence="14">
    <location>
        <begin position="437"/>
        <end position="460"/>
    </location>
</feature>
<dbReference type="Proteomes" id="UP000575083">
    <property type="component" value="Unassembled WGS sequence"/>
</dbReference>
<dbReference type="GO" id="GO:0016746">
    <property type="term" value="F:acyltransferase activity"/>
    <property type="evidence" value="ECO:0007669"/>
    <property type="project" value="UniProtKB-KW"/>
</dbReference>
<dbReference type="PANTHER" id="PTHR13285">
    <property type="entry name" value="ACYLTRANSFERASE"/>
    <property type="match status" value="1"/>
</dbReference>
<dbReference type="InterPro" id="IPR004299">
    <property type="entry name" value="MBOAT_fam"/>
</dbReference>
<feature type="transmembrane region" description="Helical" evidence="14">
    <location>
        <begin position="328"/>
        <end position="354"/>
    </location>
</feature>
<evidence type="ECO:0000256" key="9">
    <source>
        <dbReference type="ARBA" id="ARBA00022989"/>
    </source>
</evidence>
<reference evidence="15 16" key="1">
    <citation type="submission" date="2020-08" db="EMBL/GenBank/DDBJ databases">
        <title>Functional genomics of gut bacteria from endangered species of beetles.</title>
        <authorList>
            <person name="Carlos-Shanley C."/>
        </authorList>
    </citation>
    <scope>NUCLEOTIDE SEQUENCE [LARGE SCALE GENOMIC DNA]</scope>
    <source>
        <strain evidence="15 16">S00198</strain>
    </source>
</reference>
<evidence type="ECO:0000256" key="14">
    <source>
        <dbReference type="SAM" id="Phobius"/>
    </source>
</evidence>
<feature type="transmembrane region" description="Helical" evidence="14">
    <location>
        <begin position="480"/>
        <end position="505"/>
    </location>
</feature>
<keyword evidence="10 13" id="KW-0472">Membrane</keyword>
<dbReference type="Pfam" id="PF03062">
    <property type="entry name" value="MBOAT"/>
    <property type="match status" value="1"/>
</dbReference>
<evidence type="ECO:0000256" key="10">
    <source>
        <dbReference type="ARBA" id="ARBA00023136"/>
    </source>
</evidence>
<dbReference type="InterPro" id="IPR051085">
    <property type="entry name" value="MB_O-acyltransferase"/>
</dbReference>
<dbReference type="PANTHER" id="PTHR13285:SF23">
    <property type="entry name" value="TEICHOIC ACID D-ALANYLTRANSFERASE"/>
    <property type="match status" value="1"/>
</dbReference>
<keyword evidence="5 13" id="KW-1003">Cell membrane</keyword>
<comment type="caution">
    <text evidence="15">The sequence shown here is derived from an EMBL/GenBank/DDBJ whole genome shotgun (WGS) entry which is preliminary data.</text>
</comment>
<evidence type="ECO:0000313" key="15">
    <source>
        <dbReference type="EMBL" id="MBB6558519.1"/>
    </source>
</evidence>
<keyword evidence="8" id="KW-0016">Alginate biosynthesis</keyword>
<evidence type="ECO:0000256" key="12">
    <source>
        <dbReference type="ARBA" id="ARBA00031030"/>
    </source>
</evidence>
<dbReference type="EMBL" id="JACHLK010000002">
    <property type="protein sequence ID" value="MBB6558519.1"/>
    <property type="molecule type" value="Genomic_DNA"/>
</dbReference>
<dbReference type="InterPro" id="IPR024194">
    <property type="entry name" value="Ac/AlaTfrase_AlgI/DltB"/>
</dbReference>
<gene>
    <name evidence="15" type="ORF">HNP48_001183</name>
</gene>
<feature type="transmembrane region" description="Helical" evidence="14">
    <location>
        <begin position="12"/>
        <end position="31"/>
    </location>
</feature>
<feature type="transmembrane region" description="Helical" evidence="14">
    <location>
        <begin position="38"/>
        <end position="55"/>
    </location>
</feature>
<dbReference type="GO" id="GO:0005886">
    <property type="term" value="C:plasma membrane"/>
    <property type="evidence" value="ECO:0007669"/>
    <property type="project" value="UniProtKB-SubCell"/>
</dbReference>
<evidence type="ECO:0000313" key="16">
    <source>
        <dbReference type="Proteomes" id="UP000575083"/>
    </source>
</evidence>
<dbReference type="PIRSF" id="PIRSF500217">
    <property type="entry name" value="AlgI"/>
    <property type="match status" value="1"/>
</dbReference>
<comment type="pathway">
    <text evidence="2">Glycan biosynthesis; alginate biosynthesis.</text>
</comment>
<feature type="transmembrane region" description="Helical" evidence="14">
    <location>
        <begin position="238"/>
        <end position="258"/>
    </location>
</feature>
<feature type="transmembrane region" description="Helical" evidence="14">
    <location>
        <begin position="99"/>
        <end position="117"/>
    </location>
</feature>
<evidence type="ECO:0000256" key="13">
    <source>
        <dbReference type="PIRNR" id="PIRNR016636"/>
    </source>
</evidence>
<evidence type="ECO:0000256" key="7">
    <source>
        <dbReference type="ARBA" id="ARBA00022692"/>
    </source>
</evidence>
<organism evidence="15 16">
    <name type="scientific">Acidovorax soli</name>
    <dbReference type="NCBI Taxonomy" id="592050"/>
    <lineage>
        <taxon>Bacteria</taxon>
        <taxon>Pseudomonadati</taxon>
        <taxon>Pseudomonadota</taxon>
        <taxon>Betaproteobacteria</taxon>
        <taxon>Burkholderiales</taxon>
        <taxon>Comamonadaceae</taxon>
        <taxon>Acidovorax</taxon>
    </lineage>
</organism>
<feature type="transmembrane region" description="Helical" evidence="14">
    <location>
        <begin position="208"/>
        <end position="226"/>
    </location>
</feature>
<name>A0A7X0PB31_9BURK</name>
<feature type="transmembrane region" description="Helical" evidence="14">
    <location>
        <begin position="168"/>
        <end position="188"/>
    </location>
</feature>
<evidence type="ECO:0000256" key="11">
    <source>
        <dbReference type="ARBA" id="ARBA00023315"/>
    </source>
</evidence>
<dbReference type="InterPro" id="IPR028362">
    <property type="entry name" value="AlgI"/>
</dbReference>
<dbReference type="PIRSF" id="PIRSF016636">
    <property type="entry name" value="AlgI_DltB"/>
    <property type="match status" value="1"/>
</dbReference>
<keyword evidence="9 14" id="KW-1133">Transmembrane helix</keyword>
<keyword evidence="11 13" id="KW-0012">Acyltransferase</keyword>
<evidence type="ECO:0000256" key="4">
    <source>
        <dbReference type="ARBA" id="ARBA00016084"/>
    </source>
</evidence>
<comment type="subcellular location">
    <subcellularLocation>
        <location evidence="1">Cell membrane</location>
        <topology evidence="1">Multi-pass membrane protein</topology>
    </subcellularLocation>
</comment>
<sequence>MPVMAASSMVFSSWQFILVYLPIVVLIYFLMNHLRWITAGKAWLVVASLFFYSYWDTKHLPLILGSIFVNFAIGTYLAKSHGPLPGDTGRLNHGISRKMVLAAGIAANLVLLGYYKYTNFLLDNVNALLGTAHTVPQIVLPLAISFFTFTQIVYLVDSYRGETAKYGILNYSLFVTFFPHLIAGPIVHHQQIMPQFDSRWTLMLRKSNLLKGLFIFGIGLFKKVVIADNFAVWADAGFDGGQSLGFFAAWATSLAYTFQLYFDFSGYCDMAIGASLLFNISLPINFNSPYKALNIQDFWRRWHITLSSFLRDYLYIPLGGNRSSEYQTYLNIFITFVLGGLWHGATWMFVIWGAMHGAALGVHRLWKKWGRPMPAALAWLLTFVFVNVAWVFFRAKTLEDAARVLHGMVDFRSIAGTSLPSAPTSDFAWGGWLSDVLLQYLPVGLVGHVPAYLAIAFAFIVVRQKNSIEIASASLGSAKLVCGVVIFSLAMYAMLATTSSVFLYFNF</sequence>
<evidence type="ECO:0000256" key="2">
    <source>
        <dbReference type="ARBA" id="ARBA00005182"/>
    </source>
</evidence>
<dbReference type="GO" id="GO:0042121">
    <property type="term" value="P:alginic acid biosynthetic process"/>
    <property type="evidence" value="ECO:0007669"/>
    <property type="project" value="UniProtKB-KW"/>
</dbReference>
<feature type="transmembrane region" description="Helical" evidence="14">
    <location>
        <begin position="61"/>
        <end position="78"/>
    </location>
</feature>
<feature type="transmembrane region" description="Helical" evidence="14">
    <location>
        <begin position="137"/>
        <end position="156"/>
    </location>
</feature>
<accession>A0A7X0PB31</accession>
<comment type="similarity">
    <text evidence="3 13">Belongs to the membrane-bound acyltransferase family.</text>
</comment>
<evidence type="ECO:0000256" key="1">
    <source>
        <dbReference type="ARBA" id="ARBA00004651"/>
    </source>
</evidence>
<protein>
    <recommendedName>
        <fullName evidence="4">Probable alginate O-acetylase AlgI</fullName>
    </recommendedName>
    <alternativeName>
        <fullName evidence="12">Alginate biosynthesis protein AlgI</fullName>
    </alternativeName>
</protein>
<dbReference type="AlphaFoldDB" id="A0A7X0PB31"/>
<evidence type="ECO:0000256" key="8">
    <source>
        <dbReference type="ARBA" id="ARBA00022841"/>
    </source>
</evidence>
<evidence type="ECO:0000256" key="6">
    <source>
        <dbReference type="ARBA" id="ARBA00022679"/>
    </source>
</evidence>
<keyword evidence="6 13" id="KW-0808">Transferase</keyword>
<proteinExistence type="inferred from homology"/>
<evidence type="ECO:0000256" key="5">
    <source>
        <dbReference type="ARBA" id="ARBA00022475"/>
    </source>
</evidence>
<keyword evidence="7 14" id="KW-0812">Transmembrane</keyword>
<keyword evidence="16" id="KW-1185">Reference proteome</keyword>
<evidence type="ECO:0000256" key="3">
    <source>
        <dbReference type="ARBA" id="ARBA00010323"/>
    </source>
</evidence>
<feature type="transmembrane region" description="Helical" evidence="14">
    <location>
        <begin position="375"/>
        <end position="393"/>
    </location>
</feature>